<evidence type="ECO:0000313" key="1">
    <source>
        <dbReference type="EMBL" id="MEQ3361627.1"/>
    </source>
</evidence>
<proteinExistence type="predicted"/>
<keyword evidence="2" id="KW-1185">Reference proteome</keyword>
<organism evidence="1 2">
    <name type="scientific">Raoultibacter massiliensis</name>
    <dbReference type="NCBI Taxonomy" id="1852371"/>
    <lineage>
        <taxon>Bacteria</taxon>
        <taxon>Bacillati</taxon>
        <taxon>Actinomycetota</taxon>
        <taxon>Coriobacteriia</taxon>
        <taxon>Eggerthellales</taxon>
        <taxon>Eggerthellaceae</taxon>
        <taxon>Raoultibacter</taxon>
    </lineage>
</organism>
<evidence type="ECO:0008006" key="3">
    <source>
        <dbReference type="Google" id="ProtNLM"/>
    </source>
</evidence>
<dbReference type="EMBL" id="JBBNOP010000001">
    <property type="protein sequence ID" value="MEQ3361627.1"/>
    <property type="molecule type" value="Genomic_DNA"/>
</dbReference>
<sequence length="432" mass="49334">MTNETVEQMIALLKTPELCDLRRLADEHPLPWAEFVKLKEPAGITQGQAWDILNTLRRQTAIELPFRDGEGRCGWYYPTRSIEADLDEIDKRCHAGSLLDLAIKSRNTTYFLIEAHVADAITIVQEDGLAIGYEKAREVLLGEREPENSGERLLLNGHQAIWDLDDYAERPCTPELIFEMYEKISKGVDDQTTPSRVQQSLNWKRKRLDSLAALSLVAKLVEENREGYDEHPLLLGMAVRHIVMSTLPLPSWNGTMYSLLMKLLFKKSHLPVLAFVPLVKTCREWESGILRPPSVMASLADSEVLIGNEVDYTIYVGVMAHLARQRLDEVENELKRVIKRDEAFVQALRDDVEINHRQRAVLQVALSNPEAVFKIESHQMMHKVAYATARADLLKLAELGFLRCVRSRRAFEFRVTPGLRQLLMDHAKDEES</sequence>
<dbReference type="Proteomes" id="UP001487305">
    <property type="component" value="Unassembled WGS sequence"/>
</dbReference>
<evidence type="ECO:0000313" key="2">
    <source>
        <dbReference type="Proteomes" id="UP001487305"/>
    </source>
</evidence>
<accession>A0ABV1J986</accession>
<gene>
    <name evidence="1" type="ORF">AAA083_01410</name>
</gene>
<name>A0ABV1J986_9ACTN</name>
<comment type="caution">
    <text evidence="1">The sequence shown here is derived from an EMBL/GenBank/DDBJ whole genome shotgun (WGS) entry which is preliminary data.</text>
</comment>
<reference evidence="1 2" key="1">
    <citation type="submission" date="2024-04" db="EMBL/GenBank/DDBJ databases">
        <title>Human intestinal bacterial collection.</title>
        <authorList>
            <person name="Pauvert C."/>
            <person name="Hitch T.C.A."/>
            <person name="Clavel T."/>
        </authorList>
    </citation>
    <scope>NUCLEOTIDE SEQUENCE [LARGE SCALE GENOMIC DNA]</scope>
    <source>
        <strain evidence="1 2">CLA-KB-H42</strain>
    </source>
</reference>
<protein>
    <recommendedName>
        <fullName evidence="3">Fido domain-containing protein</fullName>
    </recommendedName>
</protein>
<dbReference type="RefSeq" id="WP_102375450.1">
    <property type="nucleotide sequence ID" value="NZ_JBBNOP010000001.1"/>
</dbReference>